<dbReference type="Proteomes" id="UP001197247">
    <property type="component" value="Unassembled WGS sequence"/>
</dbReference>
<keyword evidence="2" id="KW-1185">Reference proteome</keyword>
<evidence type="ECO:0000313" key="2">
    <source>
        <dbReference type="Proteomes" id="UP001197247"/>
    </source>
</evidence>
<dbReference type="EMBL" id="JAHBAY010000002">
    <property type="protein sequence ID" value="MBT0768347.1"/>
    <property type="molecule type" value="Genomic_DNA"/>
</dbReference>
<comment type="caution">
    <text evidence="1">The sequence shown here is derived from an EMBL/GenBank/DDBJ whole genome shotgun (WGS) entry which is preliminary data.</text>
</comment>
<accession>A0ABS5TB97</accession>
<protein>
    <submittedName>
        <fullName evidence="1">Uncharacterized protein</fullName>
    </submittedName>
</protein>
<dbReference type="RefSeq" id="WP_214154646.1">
    <property type="nucleotide sequence ID" value="NZ_JAHBAY010000002.1"/>
</dbReference>
<evidence type="ECO:0000313" key="1">
    <source>
        <dbReference type="EMBL" id="MBT0768347.1"/>
    </source>
</evidence>
<reference evidence="1 2" key="1">
    <citation type="submission" date="2021-05" db="EMBL/GenBank/DDBJ databases">
        <title>Kineosporia and Streptomyces sp. nov. two new marine actinobacteria isolated from Coral.</title>
        <authorList>
            <person name="Buangrab K."/>
            <person name="Sutthacheep M."/>
            <person name="Yeemin T."/>
            <person name="Harunari E."/>
            <person name="Igarashi Y."/>
            <person name="Kanchanasin P."/>
            <person name="Tanasupawat S."/>
            <person name="Phongsopitanun W."/>
        </authorList>
    </citation>
    <scope>NUCLEOTIDE SEQUENCE [LARGE SCALE GENOMIC DNA]</scope>
    <source>
        <strain evidence="1 2">J2-2</strain>
    </source>
</reference>
<gene>
    <name evidence="1" type="ORF">KIH74_05395</name>
</gene>
<organism evidence="1 2">
    <name type="scientific">Kineosporia corallincola</name>
    <dbReference type="NCBI Taxonomy" id="2835133"/>
    <lineage>
        <taxon>Bacteria</taxon>
        <taxon>Bacillati</taxon>
        <taxon>Actinomycetota</taxon>
        <taxon>Actinomycetes</taxon>
        <taxon>Kineosporiales</taxon>
        <taxon>Kineosporiaceae</taxon>
        <taxon>Kineosporia</taxon>
    </lineage>
</organism>
<sequence length="71" mass="7889">MVRADAGALRPKATYALISHRTRADSSSPEMKSSKAARVLAQVKTGSRGKFSTRFVVPLRWRHDHLIEVGK</sequence>
<name>A0ABS5TB97_9ACTN</name>
<proteinExistence type="predicted"/>